<dbReference type="NCBIfam" id="TIGR02937">
    <property type="entry name" value="sigma70-ECF"/>
    <property type="match status" value="1"/>
</dbReference>
<evidence type="ECO:0000256" key="5">
    <source>
        <dbReference type="ARBA" id="ARBA00023163"/>
    </source>
</evidence>
<keyword evidence="2" id="KW-0805">Transcription regulation</keyword>
<gene>
    <name evidence="7" type="ORF">D3H55_16440</name>
</gene>
<dbReference type="AlphaFoldDB" id="A0A3A1QSX9"/>
<dbReference type="Pfam" id="PF04542">
    <property type="entry name" value="Sigma70_r2"/>
    <property type="match status" value="1"/>
</dbReference>
<dbReference type="InterPro" id="IPR039425">
    <property type="entry name" value="RNA_pol_sigma-70-like"/>
</dbReference>
<evidence type="ECO:0000256" key="4">
    <source>
        <dbReference type="ARBA" id="ARBA00023125"/>
    </source>
</evidence>
<dbReference type="GO" id="GO:0006352">
    <property type="term" value="P:DNA-templated transcription initiation"/>
    <property type="evidence" value="ECO:0007669"/>
    <property type="project" value="InterPro"/>
</dbReference>
<dbReference type="InterPro" id="IPR013324">
    <property type="entry name" value="RNA_pol_sigma_r3/r4-like"/>
</dbReference>
<reference evidence="7 8" key="1">
    <citation type="submission" date="2018-09" db="EMBL/GenBank/DDBJ databases">
        <title>Bacillus saliacetes sp. nov., isolated from Thai shrimp paste (Ka-pi).</title>
        <authorList>
            <person name="Daroonpunt R."/>
            <person name="Tanasupawat S."/>
            <person name="Yiamsombut S."/>
        </authorList>
    </citation>
    <scope>NUCLEOTIDE SEQUENCE [LARGE SCALE GENOMIC DNA]</scope>
    <source>
        <strain evidence="7 8">SKP7-4</strain>
    </source>
</reference>
<dbReference type="SUPFAM" id="SSF88659">
    <property type="entry name" value="Sigma3 and sigma4 domains of RNA polymerase sigma factors"/>
    <property type="match status" value="1"/>
</dbReference>
<dbReference type="PANTHER" id="PTHR43133:SF8">
    <property type="entry name" value="RNA POLYMERASE SIGMA FACTOR HI_1459-RELATED"/>
    <property type="match status" value="1"/>
</dbReference>
<dbReference type="GO" id="GO:0003677">
    <property type="term" value="F:DNA binding"/>
    <property type="evidence" value="ECO:0007669"/>
    <property type="project" value="UniProtKB-KW"/>
</dbReference>
<dbReference type="GO" id="GO:0016987">
    <property type="term" value="F:sigma factor activity"/>
    <property type="evidence" value="ECO:0007669"/>
    <property type="project" value="UniProtKB-KW"/>
</dbReference>
<comment type="similarity">
    <text evidence="1">Belongs to the sigma-70 factor family. ECF subfamily.</text>
</comment>
<keyword evidence="5" id="KW-0804">Transcription</keyword>
<dbReference type="PANTHER" id="PTHR43133">
    <property type="entry name" value="RNA POLYMERASE ECF-TYPE SIGMA FACTO"/>
    <property type="match status" value="1"/>
</dbReference>
<evidence type="ECO:0000256" key="1">
    <source>
        <dbReference type="ARBA" id="ARBA00010641"/>
    </source>
</evidence>
<dbReference type="InterPro" id="IPR014284">
    <property type="entry name" value="RNA_pol_sigma-70_dom"/>
</dbReference>
<keyword evidence="4" id="KW-0238">DNA-binding</keyword>
<dbReference type="EMBL" id="QXIR01000025">
    <property type="protein sequence ID" value="RIW30718.1"/>
    <property type="molecule type" value="Genomic_DNA"/>
</dbReference>
<keyword evidence="8" id="KW-1185">Reference proteome</keyword>
<organism evidence="7 8">
    <name type="scientific">Bacillus salacetis</name>
    <dbReference type="NCBI Taxonomy" id="2315464"/>
    <lineage>
        <taxon>Bacteria</taxon>
        <taxon>Bacillati</taxon>
        <taxon>Bacillota</taxon>
        <taxon>Bacilli</taxon>
        <taxon>Bacillales</taxon>
        <taxon>Bacillaceae</taxon>
        <taxon>Bacillus</taxon>
    </lineage>
</organism>
<accession>A0A3A1QSX9</accession>
<dbReference type="SUPFAM" id="SSF88946">
    <property type="entry name" value="Sigma2 domain of RNA polymerase sigma factors"/>
    <property type="match status" value="1"/>
</dbReference>
<evidence type="ECO:0000313" key="8">
    <source>
        <dbReference type="Proteomes" id="UP000265801"/>
    </source>
</evidence>
<sequence>MRAFWKDCRLKDFNEVLEQYEPMIHKIISTLHIYKEKGEFYQIGMTALWEAWEKFEEGKGSFTGYAYTTIKGRCMDELRRQVKWKEGCAYPDGTDFWEMLPDDSVTGRLEAETLMTYFLPLTDPQKKWVLYTYIGMMNVREIAEREQVSVSAVKKWRSGAQARLVIGKQ</sequence>
<protein>
    <submittedName>
        <fullName evidence="7">Sigma-70 family RNA polymerase sigma factor</fullName>
    </submittedName>
</protein>
<evidence type="ECO:0000259" key="6">
    <source>
        <dbReference type="Pfam" id="PF04542"/>
    </source>
</evidence>
<evidence type="ECO:0000256" key="2">
    <source>
        <dbReference type="ARBA" id="ARBA00023015"/>
    </source>
</evidence>
<dbReference type="Gene3D" id="1.10.1740.10">
    <property type="match status" value="1"/>
</dbReference>
<dbReference type="Gene3D" id="1.10.10.10">
    <property type="entry name" value="Winged helix-like DNA-binding domain superfamily/Winged helix DNA-binding domain"/>
    <property type="match status" value="1"/>
</dbReference>
<dbReference type="InterPro" id="IPR036388">
    <property type="entry name" value="WH-like_DNA-bd_sf"/>
</dbReference>
<feature type="domain" description="RNA polymerase sigma-70 region 2" evidence="6">
    <location>
        <begin position="18"/>
        <end position="81"/>
    </location>
</feature>
<evidence type="ECO:0000256" key="3">
    <source>
        <dbReference type="ARBA" id="ARBA00023082"/>
    </source>
</evidence>
<comment type="caution">
    <text evidence="7">The sequence shown here is derived from an EMBL/GenBank/DDBJ whole genome shotgun (WGS) entry which is preliminary data.</text>
</comment>
<dbReference type="Proteomes" id="UP000265801">
    <property type="component" value="Unassembled WGS sequence"/>
</dbReference>
<proteinExistence type="inferred from homology"/>
<keyword evidence="3" id="KW-0731">Sigma factor</keyword>
<evidence type="ECO:0000313" key="7">
    <source>
        <dbReference type="EMBL" id="RIW30718.1"/>
    </source>
</evidence>
<dbReference type="OrthoDB" id="9783788at2"/>
<dbReference type="InterPro" id="IPR013325">
    <property type="entry name" value="RNA_pol_sigma_r2"/>
</dbReference>
<name>A0A3A1QSX9_9BACI</name>
<dbReference type="InterPro" id="IPR007627">
    <property type="entry name" value="RNA_pol_sigma70_r2"/>
</dbReference>